<dbReference type="InParanoid" id="A2A580"/>
<reference evidence="2 4" key="2">
    <citation type="journal article" date="2011" name="PLoS Biol.">
        <title>Modernizing reference genome assemblies.</title>
        <authorList>
            <person name="Church D.M."/>
            <person name="Schneider V.A."/>
            <person name="Graves T."/>
            <person name="Auger K."/>
            <person name="Cunningham F."/>
            <person name="Bouk N."/>
            <person name="Chen H.C."/>
            <person name="Agarwala R."/>
            <person name="McLaren W.M."/>
            <person name="Ritchie G.R."/>
            <person name="Albracht D."/>
            <person name="Kremitzki M."/>
            <person name="Rock S."/>
            <person name="Kotkiewicz H."/>
            <person name="Kremitzki C."/>
            <person name="Wollam A."/>
            <person name="Trani L."/>
            <person name="Fulton L."/>
            <person name="Fulton R."/>
            <person name="Matthews L."/>
            <person name="Whitehead S."/>
            <person name="Chow W."/>
            <person name="Torrance J."/>
            <person name="Dunn M."/>
            <person name="Harden G."/>
            <person name="Threadgold G."/>
            <person name="Wood J."/>
            <person name="Collins J."/>
            <person name="Heath P."/>
            <person name="Griffiths G."/>
            <person name="Pelan S."/>
            <person name="Grafham D."/>
            <person name="Eichler E.E."/>
            <person name="Weinstock G."/>
            <person name="Mardis E.R."/>
            <person name="Wilson R.K."/>
            <person name="Howe K."/>
            <person name="Flicek P."/>
            <person name="Hubbard T."/>
        </authorList>
    </citation>
    <scope>NUCLEOTIDE SEQUENCE [LARGE SCALE GENOMIC DNA]</scope>
    <source>
        <strain evidence="2 4">C57BL/6J</strain>
    </source>
</reference>
<dbReference type="AGR" id="MGI:1919461"/>
<evidence type="ECO:0000313" key="4">
    <source>
        <dbReference type="Proteomes" id="UP000000589"/>
    </source>
</evidence>
<reference evidence="2 4" key="1">
    <citation type="journal article" date="2009" name="PLoS Biol.">
        <title>Lineage-specific biology revealed by a finished genome assembly of the mouse.</title>
        <authorList>
            <consortium name="Mouse Genome Sequencing Consortium"/>
            <person name="Church D.M."/>
            <person name="Goodstadt L."/>
            <person name="Hillier L.W."/>
            <person name="Zody M.C."/>
            <person name="Goldstein S."/>
            <person name="She X."/>
            <person name="Bult C.J."/>
            <person name="Agarwala R."/>
            <person name="Cherry J.L."/>
            <person name="DiCuccio M."/>
            <person name="Hlavina W."/>
            <person name="Kapustin Y."/>
            <person name="Meric P."/>
            <person name="Maglott D."/>
            <person name="Birtle Z."/>
            <person name="Marques A.C."/>
            <person name="Graves T."/>
            <person name="Zhou S."/>
            <person name="Teague B."/>
            <person name="Potamousis K."/>
            <person name="Churas C."/>
            <person name="Place M."/>
            <person name="Herschleb J."/>
            <person name="Runnheim R."/>
            <person name="Forrest D."/>
            <person name="Amos-Landgraf J."/>
            <person name="Schwartz D.C."/>
            <person name="Cheng Z."/>
            <person name="Lindblad-Toh K."/>
            <person name="Eichler E.E."/>
            <person name="Ponting C.P."/>
        </authorList>
    </citation>
    <scope>NUCLEOTIDE SEQUENCE [LARGE SCALE GENOMIC DNA]</scope>
    <source>
        <strain evidence="2 4">C57BL/6J</strain>
    </source>
</reference>
<feature type="region of interest" description="Disordered" evidence="1">
    <location>
        <begin position="50"/>
        <end position="89"/>
    </location>
</feature>
<reference evidence="2" key="3">
    <citation type="submission" date="2025-08" db="UniProtKB">
        <authorList>
            <consortium name="Ensembl"/>
        </authorList>
    </citation>
    <scope>IDENTIFICATION</scope>
    <source>
        <strain evidence="2">C57BL/6J</strain>
    </source>
</reference>
<name>A2A580_MOUSE</name>
<evidence type="ECO:0000256" key="1">
    <source>
        <dbReference type="SAM" id="MobiDB-lite"/>
    </source>
</evidence>
<reference evidence="2" key="4">
    <citation type="submission" date="2025-09" db="UniProtKB">
        <authorList>
            <consortium name="Ensembl"/>
        </authorList>
    </citation>
    <scope>IDENTIFICATION</scope>
    <source>
        <strain evidence="2">C57BL/6J</strain>
    </source>
</reference>
<evidence type="ECO:0000313" key="3">
    <source>
        <dbReference type="MGI" id="MGI:1919461"/>
    </source>
</evidence>
<keyword evidence="4" id="KW-1185">Reference proteome</keyword>
<dbReference type="GeneTree" id="ENSGT00860000136126"/>
<dbReference type="Ensembl" id="ENSMUST00000109304.2">
    <property type="protein sequence ID" value="ENSMUSP00000104927.2"/>
    <property type="gene ID" value="ENSMUSG00000078935.2"/>
</dbReference>
<protein>
    <submittedName>
        <fullName evidence="2">RIKEN cDNA 1700025C18 gene</fullName>
    </submittedName>
</protein>
<dbReference type="VEuPathDB" id="HostDB:ENSMUSG00000078935"/>
<sequence>MLRISAFRRLRQEDGKFQELCQDTRVTRDSIRSPVVLFRTLEMTALLTPAAPEKVEDQGTDLSQTLTSEGGLQPSSFSELSGVAGVPST</sequence>
<proteinExistence type="predicted"/>
<dbReference type="RNAct" id="A2A580">
    <property type="molecule type" value="protein"/>
</dbReference>
<dbReference type="Bgee" id="ENSMUSG00000078935">
    <property type="expression patterns" value="Expressed in spermatid and 6 other cell types or tissues"/>
</dbReference>
<dbReference type="SMR" id="A2A580"/>
<accession>A2A580</accession>
<gene>
    <name evidence="2 3" type="primary">1700025C18Rik</name>
</gene>
<dbReference type="HOGENOM" id="CLU_2454118_0_0_1"/>
<dbReference type="MGI" id="MGI:1919461">
    <property type="gene designation" value="1700025C18Rik"/>
</dbReference>
<dbReference type="Proteomes" id="UP000000589">
    <property type="component" value="Chromosome 2"/>
</dbReference>
<organism evidence="2 4">
    <name type="scientific">Mus musculus</name>
    <name type="common">Mouse</name>
    <dbReference type="NCBI Taxonomy" id="10090"/>
    <lineage>
        <taxon>Eukaryota</taxon>
        <taxon>Metazoa</taxon>
        <taxon>Chordata</taxon>
        <taxon>Craniata</taxon>
        <taxon>Vertebrata</taxon>
        <taxon>Euteleostomi</taxon>
        <taxon>Mammalia</taxon>
        <taxon>Eutheria</taxon>
        <taxon>Euarchontoglires</taxon>
        <taxon>Glires</taxon>
        <taxon>Rodentia</taxon>
        <taxon>Myomorpha</taxon>
        <taxon>Muroidea</taxon>
        <taxon>Muridae</taxon>
        <taxon>Murinae</taxon>
        <taxon>Mus</taxon>
        <taxon>Mus</taxon>
    </lineage>
</organism>
<evidence type="ECO:0000313" key="2">
    <source>
        <dbReference type="Ensembl" id="ENSMUSP00000104927.2"/>
    </source>
</evidence>
<feature type="compositionally biased region" description="Polar residues" evidence="1">
    <location>
        <begin position="60"/>
        <end position="79"/>
    </location>
</feature>
<dbReference type="STRING" id="10090.ENSMUSP00000104927"/>
<dbReference type="AlphaFoldDB" id="A2A580"/>
<dbReference type="PaxDb" id="10090-ENSMUSP00000104927"/>